<evidence type="ECO:0000256" key="6">
    <source>
        <dbReference type="ARBA" id="ARBA00022989"/>
    </source>
</evidence>
<gene>
    <name evidence="12" type="ORF">L9F63_016508</name>
</gene>
<dbReference type="GO" id="GO:0044233">
    <property type="term" value="C:mitochondria-associated endoplasmic reticulum membrane contact site"/>
    <property type="evidence" value="ECO:0007669"/>
    <property type="project" value="TreeGrafter"/>
</dbReference>
<feature type="transmembrane region" description="Helical" evidence="11">
    <location>
        <begin position="358"/>
        <end position="380"/>
    </location>
</feature>
<dbReference type="PANTHER" id="PTHR13906:SF16">
    <property type="entry name" value="LYSOPHOSPHOLIPID ACYLTRANSFERASE 7"/>
    <property type="match status" value="1"/>
</dbReference>
<evidence type="ECO:0000313" key="13">
    <source>
        <dbReference type="Proteomes" id="UP001233999"/>
    </source>
</evidence>
<comment type="pathway">
    <text evidence="2">Lipid metabolism; phospholipid metabolism.</text>
</comment>
<dbReference type="Pfam" id="PF03062">
    <property type="entry name" value="MBOAT"/>
    <property type="match status" value="1"/>
</dbReference>
<dbReference type="GO" id="GO:0006661">
    <property type="term" value="P:phosphatidylinositol biosynthetic process"/>
    <property type="evidence" value="ECO:0007669"/>
    <property type="project" value="TreeGrafter"/>
</dbReference>
<feature type="transmembrane region" description="Helical" evidence="11">
    <location>
        <begin position="433"/>
        <end position="452"/>
    </location>
</feature>
<evidence type="ECO:0000256" key="9">
    <source>
        <dbReference type="ARBA" id="ARBA00025707"/>
    </source>
</evidence>
<protein>
    <recommendedName>
        <fullName evidence="10">Lysophospholipid acyltransferase 7</fullName>
    </recommendedName>
</protein>
<organism evidence="12 13">
    <name type="scientific">Diploptera punctata</name>
    <name type="common">Pacific beetle cockroach</name>
    <dbReference type="NCBI Taxonomy" id="6984"/>
    <lineage>
        <taxon>Eukaryota</taxon>
        <taxon>Metazoa</taxon>
        <taxon>Ecdysozoa</taxon>
        <taxon>Arthropoda</taxon>
        <taxon>Hexapoda</taxon>
        <taxon>Insecta</taxon>
        <taxon>Pterygota</taxon>
        <taxon>Neoptera</taxon>
        <taxon>Polyneoptera</taxon>
        <taxon>Dictyoptera</taxon>
        <taxon>Blattodea</taxon>
        <taxon>Blaberoidea</taxon>
        <taxon>Blaberidae</taxon>
        <taxon>Diplopterinae</taxon>
        <taxon>Diploptera</taxon>
    </lineage>
</organism>
<dbReference type="GO" id="GO:0016020">
    <property type="term" value="C:membrane"/>
    <property type="evidence" value="ECO:0007669"/>
    <property type="project" value="UniProtKB-SubCell"/>
</dbReference>
<keyword evidence="4" id="KW-0808">Transferase</keyword>
<comment type="subcellular location">
    <subcellularLocation>
        <location evidence="1">Membrane</location>
        <topology evidence="1">Multi-pass membrane protein</topology>
    </subcellularLocation>
</comment>
<evidence type="ECO:0000313" key="12">
    <source>
        <dbReference type="EMBL" id="KAJ9590477.1"/>
    </source>
</evidence>
<evidence type="ECO:0000256" key="10">
    <source>
        <dbReference type="ARBA" id="ARBA00093678"/>
    </source>
</evidence>
<keyword evidence="8" id="KW-0012">Acyltransferase</keyword>
<feature type="transmembrane region" description="Helical" evidence="11">
    <location>
        <begin position="401"/>
        <end position="421"/>
    </location>
</feature>
<dbReference type="GO" id="GO:0071617">
    <property type="term" value="F:lysophospholipid acyltransferase activity"/>
    <property type="evidence" value="ECO:0007669"/>
    <property type="project" value="TreeGrafter"/>
</dbReference>
<evidence type="ECO:0000256" key="11">
    <source>
        <dbReference type="SAM" id="Phobius"/>
    </source>
</evidence>
<keyword evidence="7 11" id="KW-0472">Membrane</keyword>
<dbReference type="Proteomes" id="UP001233999">
    <property type="component" value="Unassembled WGS sequence"/>
</dbReference>
<evidence type="ECO:0000256" key="1">
    <source>
        <dbReference type="ARBA" id="ARBA00004141"/>
    </source>
</evidence>
<dbReference type="GO" id="GO:0030258">
    <property type="term" value="P:lipid modification"/>
    <property type="evidence" value="ECO:0007669"/>
    <property type="project" value="TreeGrafter"/>
</dbReference>
<dbReference type="AlphaFoldDB" id="A0AAD8A2D2"/>
<evidence type="ECO:0000256" key="8">
    <source>
        <dbReference type="ARBA" id="ARBA00023315"/>
    </source>
</evidence>
<comment type="pathway">
    <text evidence="9">Phospholipid metabolism.</text>
</comment>
<name>A0AAD8A2D2_DIPPU</name>
<dbReference type="InterPro" id="IPR049941">
    <property type="entry name" value="LPLAT_7/PORCN-like"/>
</dbReference>
<evidence type="ECO:0000256" key="7">
    <source>
        <dbReference type="ARBA" id="ARBA00023136"/>
    </source>
</evidence>
<evidence type="ECO:0000256" key="3">
    <source>
        <dbReference type="ARBA" id="ARBA00010323"/>
    </source>
</evidence>
<feature type="transmembrane region" description="Helical" evidence="11">
    <location>
        <begin position="200"/>
        <end position="218"/>
    </location>
</feature>
<sequence>MEWDDVIYLVLLFFSIGIGHVFRQIQDKESRKWLSTGLGFILVFIVSGRHILHPIFCTLINALIILYADRRKCHLISTFFTFGYLFFFRTTEYFGIPYPPAHTNLIQMMITLKVAGLAFEVHNTSAAARKKEKDNVNALPEQEAAFVYPDFLDIFHYTFCYIGIMTGPYYTYRTYHDWLTYPFSSYAWCVDATVQKIKNVPMFAILFLIASAVFPLKYAESDEFYNERSVLYRIWYITPTFFIFRMRIYTGMVLSECVCTMAGLGAYPEFTEPNPGHGPTKEFNKLKEIAASSPLAKKEKYNFEAIHNIDPYGSDFVPTFRGGMKCWNMCVQYWLAVNVYKRLPRNQFRALITMTVSAIWHGVYIGYYLCLMSAPMYLPIEDVYVKIRRNTSGLEAKFWDFFLWFFKMQAFSYMAIVFLLLRVDLTIKYWGSIYFAGHIVGISLYIVGRFILQARRKREKVSSKTE</sequence>
<dbReference type="PANTHER" id="PTHR13906">
    <property type="entry name" value="PORCUPINE"/>
    <property type="match status" value="1"/>
</dbReference>
<feature type="transmembrane region" description="Helical" evidence="11">
    <location>
        <begin position="6"/>
        <end position="22"/>
    </location>
</feature>
<dbReference type="InterPro" id="IPR004299">
    <property type="entry name" value="MBOAT_fam"/>
</dbReference>
<evidence type="ECO:0000256" key="2">
    <source>
        <dbReference type="ARBA" id="ARBA00005074"/>
    </source>
</evidence>
<proteinExistence type="inferred from homology"/>
<reference evidence="12" key="1">
    <citation type="journal article" date="2023" name="IScience">
        <title>Live-bearing cockroach genome reveals convergent evolutionary mechanisms linked to viviparity in insects and beyond.</title>
        <authorList>
            <person name="Fouks B."/>
            <person name="Harrison M.C."/>
            <person name="Mikhailova A.A."/>
            <person name="Marchal E."/>
            <person name="English S."/>
            <person name="Carruthers M."/>
            <person name="Jennings E.C."/>
            <person name="Chiamaka E.L."/>
            <person name="Frigard R.A."/>
            <person name="Pippel M."/>
            <person name="Attardo G.M."/>
            <person name="Benoit J.B."/>
            <person name="Bornberg-Bauer E."/>
            <person name="Tobe S.S."/>
        </authorList>
    </citation>
    <scope>NUCLEOTIDE SEQUENCE</scope>
    <source>
        <strain evidence="12">Stay&amp;Tobe</strain>
    </source>
</reference>
<evidence type="ECO:0000256" key="4">
    <source>
        <dbReference type="ARBA" id="ARBA00022679"/>
    </source>
</evidence>
<keyword evidence="13" id="KW-1185">Reference proteome</keyword>
<keyword evidence="6 11" id="KW-1133">Transmembrane helix</keyword>
<keyword evidence="5 11" id="KW-0812">Transmembrane</keyword>
<evidence type="ECO:0000256" key="5">
    <source>
        <dbReference type="ARBA" id="ARBA00022692"/>
    </source>
</evidence>
<reference evidence="12" key="2">
    <citation type="submission" date="2023-05" db="EMBL/GenBank/DDBJ databases">
        <authorList>
            <person name="Fouks B."/>
        </authorList>
    </citation>
    <scope>NUCLEOTIDE SEQUENCE</scope>
    <source>
        <strain evidence="12">Stay&amp;Tobe</strain>
        <tissue evidence="12">Testes</tissue>
    </source>
</reference>
<comment type="caution">
    <text evidence="12">The sequence shown here is derived from an EMBL/GenBank/DDBJ whole genome shotgun (WGS) entry which is preliminary data.</text>
</comment>
<comment type="similarity">
    <text evidence="3">Belongs to the membrane-bound acyltransferase family.</text>
</comment>
<accession>A0AAD8A2D2</accession>
<dbReference type="EMBL" id="JASPKZ010004214">
    <property type="protein sequence ID" value="KAJ9590477.1"/>
    <property type="molecule type" value="Genomic_DNA"/>
</dbReference>